<dbReference type="AlphaFoldDB" id="A0A7Z0CR83"/>
<evidence type="ECO:0000313" key="2">
    <source>
        <dbReference type="EMBL" id="NYI47760.1"/>
    </source>
</evidence>
<feature type="region of interest" description="Disordered" evidence="1">
    <location>
        <begin position="165"/>
        <end position="200"/>
    </location>
</feature>
<feature type="compositionally biased region" description="Basic and acidic residues" evidence="1">
    <location>
        <begin position="179"/>
        <end position="200"/>
    </location>
</feature>
<proteinExistence type="predicted"/>
<evidence type="ECO:0000313" key="3">
    <source>
        <dbReference type="Proteomes" id="UP000562045"/>
    </source>
</evidence>
<comment type="caution">
    <text evidence="2">The sequence shown here is derived from an EMBL/GenBank/DDBJ whole genome shotgun (WGS) entry which is preliminary data.</text>
</comment>
<dbReference type="Proteomes" id="UP000562045">
    <property type="component" value="Unassembled WGS sequence"/>
</dbReference>
<evidence type="ECO:0000256" key="1">
    <source>
        <dbReference type="SAM" id="MobiDB-lite"/>
    </source>
</evidence>
<reference evidence="2 3" key="1">
    <citation type="submission" date="2020-07" db="EMBL/GenBank/DDBJ databases">
        <title>Sequencing the genomes of 1000 actinobacteria strains.</title>
        <authorList>
            <person name="Klenk H.-P."/>
        </authorList>
    </citation>
    <scope>NUCLEOTIDE SEQUENCE [LARGE SCALE GENOMIC DNA]</scope>
    <source>
        <strain evidence="2 3">DSM 15131</strain>
    </source>
</reference>
<dbReference type="EMBL" id="JACBZM010000001">
    <property type="protein sequence ID" value="NYI47760.1"/>
    <property type="molecule type" value="Genomic_DNA"/>
</dbReference>
<name>A0A7Z0CR83_9ACTN</name>
<organism evidence="2 3">
    <name type="scientific">Nocardioides aromaticivorans</name>
    <dbReference type="NCBI Taxonomy" id="200618"/>
    <lineage>
        <taxon>Bacteria</taxon>
        <taxon>Bacillati</taxon>
        <taxon>Actinomycetota</taxon>
        <taxon>Actinomycetes</taxon>
        <taxon>Propionibacteriales</taxon>
        <taxon>Nocardioidaceae</taxon>
        <taxon>Nocardioides</taxon>
    </lineage>
</organism>
<protein>
    <submittedName>
        <fullName evidence="2">Uncharacterized protein</fullName>
    </submittedName>
</protein>
<feature type="region of interest" description="Disordered" evidence="1">
    <location>
        <begin position="19"/>
        <end position="41"/>
    </location>
</feature>
<accession>A0A7Z0CR83</accession>
<sequence length="236" mass="25730">MVDQVSTLDLEVSRLGPPRAVERTRRKPIVEQDPQWNPRSRPERRLGWIRCNHHALPVQGDSAYPGQAPDSTTLLRSIPDRTRVDDLPNVMLAGGIIAAERRPGESQRSLRRPHGARVERLAFEPKGWLLNYLRAFDLGVVGHDGAQPASSSSLSWARGCDSASPSPAVYAGRRPGRGLPHDRSTRPHEHASHPSRRDRGLGTVAFGTLGLFDAPPGSVAYAAIASTMTLLSIALL</sequence>
<gene>
    <name evidence="2" type="ORF">BJ993_004840</name>
</gene>